<keyword evidence="1" id="KW-1133">Transmembrane helix</keyword>
<evidence type="ECO:0000313" key="3">
    <source>
        <dbReference type="WBParaSite" id="PTRK_0000159900.1"/>
    </source>
</evidence>
<keyword evidence="1" id="KW-0472">Membrane</keyword>
<dbReference type="Proteomes" id="UP000038045">
    <property type="component" value="Unplaced"/>
</dbReference>
<evidence type="ECO:0000313" key="2">
    <source>
        <dbReference type="Proteomes" id="UP000038045"/>
    </source>
</evidence>
<name>A0A0N4Z3U5_PARTI</name>
<organism evidence="2 3">
    <name type="scientific">Parastrongyloides trichosuri</name>
    <name type="common">Possum-specific nematode worm</name>
    <dbReference type="NCBI Taxonomy" id="131310"/>
    <lineage>
        <taxon>Eukaryota</taxon>
        <taxon>Metazoa</taxon>
        <taxon>Ecdysozoa</taxon>
        <taxon>Nematoda</taxon>
        <taxon>Chromadorea</taxon>
        <taxon>Rhabditida</taxon>
        <taxon>Tylenchina</taxon>
        <taxon>Panagrolaimomorpha</taxon>
        <taxon>Strongyloidoidea</taxon>
        <taxon>Strongyloididae</taxon>
        <taxon>Parastrongyloides</taxon>
    </lineage>
</organism>
<reference evidence="3" key="1">
    <citation type="submission" date="2017-02" db="UniProtKB">
        <authorList>
            <consortium name="WormBaseParasite"/>
        </authorList>
    </citation>
    <scope>IDENTIFICATION</scope>
</reference>
<dbReference type="WBParaSite" id="PTRK_0000159900.1">
    <property type="protein sequence ID" value="PTRK_0000159900.1"/>
    <property type="gene ID" value="PTRK_0000159900"/>
</dbReference>
<dbReference type="AlphaFoldDB" id="A0A0N4Z3U5"/>
<protein>
    <submittedName>
        <fullName evidence="3">Uncharacterized protein</fullName>
    </submittedName>
</protein>
<evidence type="ECO:0000256" key="1">
    <source>
        <dbReference type="SAM" id="Phobius"/>
    </source>
</evidence>
<proteinExistence type="predicted"/>
<accession>A0A0N4Z3U5</accession>
<keyword evidence="1" id="KW-0812">Transmembrane</keyword>
<feature type="transmembrane region" description="Helical" evidence="1">
    <location>
        <begin position="6"/>
        <end position="26"/>
    </location>
</feature>
<keyword evidence="2" id="KW-1185">Reference proteome</keyword>
<sequence length="141" mass="15723">MVYFHYIIVLLSTAIFMNCQGINGLFSGSQMARKQNVNPSNLITDGDLRAIADSVVRDRELRKQQRTTPSGEFPIEVLMGMDIQRPDFDLKDAIGVSGRQLIDNFPDQYKPRIGSSVDDDYILANNIDNVKNARSLGSGNL</sequence>